<evidence type="ECO:0000259" key="4">
    <source>
        <dbReference type="PROSITE" id="PS50081"/>
    </source>
</evidence>
<protein>
    <recommendedName>
        <fullName evidence="4">Phorbol-ester/DAG-type domain-containing protein</fullName>
    </recommendedName>
</protein>
<keyword evidence="1" id="KW-0479">Metal-binding</keyword>
<feature type="domain" description="Phorbol-ester/DAG-type" evidence="4">
    <location>
        <begin position="43"/>
        <end position="76"/>
    </location>
</feature>
<accession>A0A1S8X9X0</accession>
<evidence type="ECO:0000313" key="6">
    <source>
        <dbReference type="Proteomes" id="UP000243686"/>
    </source>
</evidence>
<dbReference type="InterPro" id="IPR002219">
    <property type="entry name" value="PKC_DAG/PE"/>
</dbReference>
<evidence type="ECO:0000313" key="5">
    <source>
        <dbReference type="EMBL" id="OON23223.1"/>
    </source>
</evidence>
<organism evidence="5 6">
    <name type="scientific">Opisthorchis viverrini</name>
    <name type="common">Southeast Asian liver fluke</name>
    <dbReference type="NCBI Taxonomy" id="6198"/>
    <lineage>
        <taxon>Eukaryota</taxon>
        <taxon>Metazoa</taxon>
        <taxon>Spiralia</taxon>
        <taxon>Lophotrochozoa</taxon>
        <taxon>Platyhelminthes</taxon>
        <taxon>Trematoda</taxon>
        <taxon>Digenea</taxon>
        <taxon>Opisthorchiida</taxon>
        <taxon>Opisthorchiata</taxon>
        <taxon>Opisthorchiidae</taxon>
        <taxon>Opisthorchis</taxon>
    </lineage>
</organism>
<dbReference type="EMBL" id="KV891585">
    <property type="protein sequence ID" value="OON23223.1"/>
    <property type="molecule type" value="Genomic_DNA"/>
</dbReference>
<name>A0A1S8X9X0_OPIVI</name>
<evidence type="ECO:0000256" key="1">
    <source>
        <dbReference type="ARBA" id="ARBA00022723"/>
    </source>
</evidence>
<evidence type="ECO:0000256" key="3">
    <source>
        <dbReference type="SAM" id="MobiDB-lite"/>
    </source>
</evidence>
<proteinExistence type="predicted"/>
<evidence type="ECO:0000256" key="2">
    <source>
        <dbReference type="ARBA" id="ARBA00022833"/>
    </source>
</evidence>
<keyword evidence="6" id="KW-1185">Reference proteome</keyword>
<dbReference type="Pfam" id="PF00130">
    <property type="entry name" value="C1_1"/>
    <property type="match status" value="1"/>
</dbReference>
<gene>
    <name evidence="5" type="ORF">X801_00871</name>
</gene>
<keyword evidence="2" id="KW-0862">Zinc</keyword>
<dbReference type="Gene3D" id="3.30.60.20">
    <property type="match status" value="1"/>
</dbReference>
<dbReference type="InterPro" id="IPR046349">
    <property type="entry name" value="C1-like_sf"/>
</dbReference>
<dbReference type="SUPFAM" id="SSF57889">
    <property type="entry name" value="Cysteine-rich domain"/>
    <property type="match status" value="1"/>
</dbReference>
<dbReference type="Proteomes" id="UP000243686">
    <property type="component" value="Unassembled WGS sequence"/>
</dbReference>
<sequence length="165" mass="18515">MDNIVLDTETDPPASVESVNDDEDENYSGYSRSGPLVKDSFQGHSFVKKNLHKPATCHHCSDLLWGILGTTGMVCEGPNKSSGSAVGTLRRIDTHIRMWFGDEIADRRSSLWATSKGMDESWSTGWKDTVSDTLDWIPTLNHSRWLQLLVGHSELLCCLYSRRQN</sequence>
<feature type="region of interest" description="Disordered" evidence="3">
    <location>
        <begin position="1"/>
        <end position="33"/>
    </location>
</feature>
<dbReference type="GO" id="GO:0046872">
    <property type="term" value="F:metal ion binding"/>
    <property type="evidence" value="ECO:0007669"/>
    <property type="project" value="UniProtKB-KW"/>
</dbReference>
<reference evidence="5 6" key="1">
    <citation type="submission" date="2015-03" db="EMBL/GenBank/DDBJ databases">
        <title>Draft genome of the nematode, Opisthorchis viverrini.</title>
        <authorList>
            <person name="Mitreva M."/>
        </authorList>
    </citation>
    <scope>NUCLEOTIDE SEQUENCE [LARGE SCALE GENOMIC DNA]</scope>
    <source>
        <strain evidence="5">Khon Kaen</strain>
    </source>
</reference>
<dbReference type="PROSITE" id="PS50081">
    <property type="entry name" value="ZF_DAG_PE_2"/>
    <property type="match status" value="1"/>
</dbReference>
<dbReference type="AlphaFoldDB" id="A0A1S8X9X0"/>